<keyword evidence="14" id="KW-1185">Reference proteome</keyword>
<dbReference type="PANTHER" id="PTHR43060">
    <property type="entry name" value="3-HYDROXYISOBUTYRATE DEHYDROGENASE-LIKE 1, MITOCHONDRIAL-RELATED"/>
    <property type="match status" value="1"/>
</dbReference>
<dbReference type="SUPFAM" id="SSF48179">
    <property type="entry name" value="6-phosphogluconate dehydrogenase C-terminal domain-like"/>
    <property type="match status" value="1"/>
</dbReference>
<reference evidence="13 14" key="1">
    <citation type="submission" date="2019-12" db="EMBL/GenBank/DDBJ databases">
        <title>Roseobacter cerasinus sp. nov., isolated from seawater around aquaculture.</title>
        <authorList>
            <person name="Muramatsu S."/>
            <person name="Takabe Y."/>
            <person name="Mori K."/>
            <person name="Takaichi S."/>
            <person name="Hanada S."/>
        </authorList>
    </citation>
    <scope>NUCLEOTIDE SEQUENCE [LARGE SCALE GENOMIC DNA]</scope>
    <source>
        <strain evidence="13 14">AI77</strain>
    </source>
</reference>
<dbReference type="InterPro" id="IPR029154">
    <property type="entry name" value="HIBADH-like_NADP-bd"/>
</dbReference>
<evidence type="ECO:0000256" key="5">
    <source>
        <dbReference type="ARBA" id="ARBA00037062"/>
    </source>
</evidence>
<comment type="caution">
    <text evidence="13">The sequence shown here is derived from an EMBL/GenBank/DDBJ whole genome shotgun (WGS) entry which is preliminary data.</text>
</comment>
<evidence type="ECO:0000256" key="3">
    <source>
        <dbReference type="ARBA" id="ARBA00023027"/>
    </source>
</evidence>
<comment type="catalytic activity">
    <reaction evidence="9">
        <text>L-threonate + NAD(+) = 2-dehydro-L-erythronate + NADH + H(+)</text>
        <dbReference type="Rhea" id="RHEA:52548"/>
        <dbReference type="ChEBI" id="CHEBI:15378"/>
        <dbReference type="ChEBI" id="CHEBI:57540"/>
        <dbReference type="ChEBI" id="CHEBI:57561"/>
        <dbReference type="ChEBI" id="CHEBI:57945"/>
        <dbReference type="ChEBI" id="CHEBI:136669"/>
        <dbReference type="EC" id="1.1.1.411"/>
    </reaction>
</comment>
<evidence type="ECO:0000259" key="11">
    <source>
        <dbReference type="Pfam" id="PF03446"/>
    </source>
</evidence>
<evidence type="ECO:0000256" key="7">
    <source>
        <dbReference type="ARBA" id="ARBA00038870"/>
    </source>
</evidence>
<organism evidence="13 14">
    <name type="scientific">Roseobacter cerasinus</name>
    <dbReference type="NCBI Taxonomy" id="2602289"/>
    <lineage>
        <taxon>Bacteria</taxon>
        <taxon>Pseudomonadati</taxon>
        <taxon>Pseudomonadota</taxon>
        <taxon>Alphaproteobacteria</taxon>
        <taxon>Rhodobacterales</taxon>
        <taxon>Roseobacteraceae</taxon>
        <taxon>Roseobacter</taxon>
    </lineage>
</organism>
<evidence type="ECO:0000256" key="9">
    <source>
        <dbReference type="ARBA" id="ARBA00047312"/>
    </source>
</evidence>
<sequence>MSLNVAIFGLGSMGYGMAQSCLRAGMRVHGFDVVEAQVARFLADGGAAGPVAEVAPDLDAVVVVVLNAAQLESVLFGEAGVVAQLRAGAVVLACATVPPEFAKEMEQRCIATGVHYLDAPISGGSVKAAQGRLGIMASGTEAAFSAAGPVLEATAETVFRLGDAAGAGSAMKAVNQLLAGVHIATMAEALTFGMTQGIAPETFVEVISKCAGSSWMLENRAPHVVAGDYTPHSQVNIWPKDLGIVLEAAKASGFHAPITETALAQYRAAVDMGLGHEDDAAVAKVYAKDAGLTLPEKHS</sequence>
<evidence type="ECO:0000313" key="14">
    <source>
        <dbReference type="Proteomes" id="UP000436522"/>
    </source>
</evidence>
<dbReference type="GO" id="GO:0050661">
    <property type="term" value="F:NADP binding"/>
    <property type="evidence" value="ECO:0007669"/>
    <property type="project" value="InterPro"/>
</dbReference>
<dbReference type="GO" id="GO:0051287">
    <property type="term" value="F:NAD binding"/>
    <property type="evidence" value="ECO:0007669"/>
    <property type="project" value="InterPro"/>
</dbReference>
<evidence type="ECO:0000313" key="13">
    <source>
        <dbReference type="EMBL" id="GFE51442.1"/>
    </source>
</evidence>
<comment type="function">
    <text evidence="5">Catalyzes oxidation of L-threonate to 2-oxo-tetronate. Can use either NAD(+) or NADP(+) as cosubstrate, with a preference for NAD(+).</text>
</comment>
<keyword evidence="2" id="KW-0560">Oxidoreductase</keyword>
<gene>
    <name evidence="13" type="primary">mmsB</name>
    <name evidence="13" type="ORF">So717_31950</name>
</gene>
<evidence type="ECO:0000256" key="10">
    <source>
        <dbReference type="PIRSR" id="PIRSR000103-1"/>
    </source>
</evidence>
<dbReference type="InterPro" id="IPR050006">
    <property type="entry name" value="LtnD"/>
</dbReference>
<proteinExistence type="inferred from homology"/>
<dbReference type="Gene3D" id="1.10.1040.10">
    <property type="entry name" value="N-(1-d-carboxylethyl)-l-norvaline Dehydrogenase, domain 2"/>
    <property type="match status" value="1"/>
</dbReference>
<dbReference type="PANTHER" id="PTHR43060:SF17">
    <property type="entry name" value="L-THREONATE DEHYDROGENASE"/>
    <property type="match status" value="1"/>
</dbReference>
<dbReference type="InterPro" id="IPR013328">
    <property type="entry name" value="6PGD_dom2"/>
</dbReference>
<dbReference type="SUPFAM" id="SSF51735">
    <property type="entry name" value="NAD(P)-binding Rossmann-fold domains"/>
    <property type="match status" value="1"/>
</dbReference>
<dbReference type="NCBIfam" id="NF043037">
    <property type="entry name" value="ThreonDh"/>
    <property type="match status" value="1"/>
</dbReference>
<feature type="domain" description="3-hydroxyisobutyrate dehydrogenase-like NAD-binding" evidence="12">
    <location>
        <begin position="166"/>
        <end position="286"/>
    </location>
</feature>
<evidence type="ECO:0000256" key="4">
    <source>
        <dbReference type="ARBA" id="ARBA00023277"/>
    </source>
</evidence>
<dbReference type="AlphaFoldDB" id="A0A640VUU8"/>
<evidence type="ECO:0000256" key="6">
    <source>
        <dbReference type="ARBA" id="ARBA00037979"/>
    </source>
</evidence>
<accession>A0A640VUU8</accession>
<dbReference type="PIRSF" id="PIRSF000103">
    <property type="entry name" value="HIBADH"/>
    <property type="match status" value="1"/>
</dbReference>
<dbReference type="InterPro" id="IPR006115">
    <property type="entry name" value="6PGDH_NADP-bd"/>
</dbReference>
<dbReference type="Gene3D" id="3.40.50.720">
    <property type="entry name" value="NAD(P)-binding Rossmann-like Domain"/>
    <property type="match status" value="1"/>
</dbReference>
<keyword evidence="3" id="KW-0520">NAD</keyword>
<feature type="domain" description="6-phosphogluconate dehydrogenase NADP-binding" evidence="11">
    <location>
        <begin position="5"/>
        <end position="162"/>
    </location>
</feature>
<evidence type="ECO:0000259" key="12">
    <source>
        <dbReference type="Pfam" id="PF14833"/>
    </source>
</evidence>
<evidence type="ECO:0000256" key="1">
    <source>
        <dbReference type="ARBA" id="ARBA00022857"/>
    </source>
</evidence>
<dbReference type="PROSITE" id="PS00895">
    <property type="entry name" value="3_HYDROXYISOBUT_DH"/>
    <property type="match status" value="1"/>
</dbReference>
<dbReference type="GO" id="GO:0016616">
    <property type="term" value="F:oxidoreductase activity, acting on the CH-OH group of donors, NAD or NADP as acceptor"/>
    <property type="evidence" value="ECO:0007669"/>
    <property type="project" value="InterPro"/>
</dbReference>
<evidence type="ECO:0000256" key="2">
    <source>
        <dbReference type="ARBA" id="ARBA00023002"/>
    </source>
</evidence>
<evidence type="ECO:0000256" key="8">
    <source>
        <dbReference type="ARBA" id="ARBA00039407"/>
    </source>
</evidence>
<dbReference type="Proteomes" id="UP000436522">
    <property type="component" value="Unassembled WGS sequence"/>
</dbReference>
<dbReference type="InterPro" id="IPR008927">
    <property type="entry name" value="6-PGluconate_DH-like_C_sf"/>
</dbReference>
<dbReference type="InterPro" id="IPR002204">
    <property type="entry name" value="3-OH-isobutyrate_DH-rel_CS"/>
</dbReference>
<keyword evidence="1" id="KW-0521">NADP</keyword>
<comment type="similarity">
    <text evidence="6">Belongs to the HIBADH-related family. L-threonate dehydrogenase subfamily.</text>
</comment>
<dbReference type="RefSeq" id="WP_159979154.1">
    <property type="nucleotide sequence ID" value="NZ_BLIV01000006.1"/>
</dbReference>
<dbReference type="EMBL" id="BLIV01000006">
    <property type="protein sequence ID" value="GFE51442.1"/>
    <property type="molecule type" value="Genomic_DNA"/>
</dbReference>
<dbReference type="EC" id="1.1.1.411" evidence="7"/>
<keyword evidence="4" id="KW-0119">Carbohydrate metabolism</keyword>
<feature type="active site" evidence="10">
    <location>
        <position position="172"/>
    </location>
</feature>
<dbReference type="InterPro" id="IPR015815">
    <property type="entry name" value="HIBADH-related"/>
</dbReference>
<dbReference type="OrthoDB" id="9812907at2"/>
<dbReference type="GO" id="GO:0016054">
    <property type="term" value="P:organic acid catabolic process"/>
    <property type="evidence" value="ECO:0007669"/>
    <property type="project" value="UniProtKB-ARBA"/>
</dbReference>
<dbReference type="Pfam" id="PF14833">
    <property type="entry name" value="NAD_binding_11"/>
    <property type="match status" value="1"/>
</dbReference>
<dbReference type="InterPro" id="IPR036291">
    <property type="entry name" value="NAD(P)-bd_dom_sf"/>
</dbReference>
<name>A0A640VUU8_9RHOB</name>
<dbReference type="Pfam" id="PF03446">
    <property type="entry name" value="NAD_binding_2"/>
    <property type="match status" value="1"/>
</dbReference>
<protein>
    <recommendedName>
        <fullName evidence="8">L-threonate dehydrogenase</fullName>
        <ecNumber evidence="7">1.1.1.411</ecNumber>
    </recommendedName>
</protein>